<evidence type="ECO:0000256" key="1">
    <source>
        <dbReference type="ARBA" id="ARBA00023015"/>
    </source>
</evidence>
<dbReference type="InterPro" id="IPR018062">
    <property type="entry name" value="HTH_AraC-typ_CS"/>
</dbReference>
<evidence type="ECO:0000256" key="3">
    <source>
        <dbReference type="ARBA" id="ARBA00023163"/>
    </source>
</evidence>
<evidence type="ECO:0000256" key="2">
    <source>
        <dbReference type="ARBA" id="ARBA00023125"/>
    </source>
</evidence>
<organism evidence="5 6">
    <name type="scientific">Bradyrhizobium cajani</name>
    <dbReference type="NCBI Taxonomy" id="1928661"/>
    <lineage>
        <taxon>Bacteria</taxon>
        <taxon>Pseudomonadati</taxon>
        <taxon>Pseudomonadota</taxon>
        <taxon>Alphaproteobacteria</taxon>
        <taxon>Hyphomicrobiales</taxon>
        <taxon>Nitrobacteraceae</taxon>
        <taxon>Bradyrhizobium</taxon>
    </lineage>
</organism>
<gene>
    <name evidence="5" type="ORF">GPL20_38565</name>
</gene>
<dbReference type="PRINTS" id="PR00032">
    <property type="entry name" value="HTHARAC"/>
</dbReference>
<evidence type="ECO:0000313" key="5">
    <source>
        <dbReference type="EMBL" id="MVT78859.1"/>
    </source>
</evidence>
<feature type="non-terminal residue" evidence="5">
    <location>
        <position position="1"/>
    </location>
</feature>
<dbReference type="InterPro" id="IPR009057">
    <property type="entry name" value="Homeodomain-like_sf"/>
</dbReference>
<keyword evidence="3" id="KW-0804">Transcription</keyword>
<dbReference type="RefSeq" id="WP_157337956.1">
    <property type="nucleotide sequence ID" value="NZ_WQNE01000106.1"/>
</dbReference>
<dbReference type="SMART" id="SM00342">
    <property type="entry name" value="HTH_ARAC"/>
    <property type="match status" value="1"/>
</dbReference>
<dbReference type="Pfam" id="PF12833">
    <property type="entry name" value="HTH_18"/>
    <property type="match status" value="1"/>
</dbReference>
<dbReference type="Gene3D" id="1.10.10.60">
    <property type="entry name" value="Homeodomain-like"/>
    <property type="match status" value="1"/>
</dbReference>
<dbReference type="EMBL" id="WQNE01000106">
    <property type="protein sequence ID" value="MVT78859.1"/>
    <property type="molecule type" value="Genomic_DNA"/>
</dbReference>
<evidence type="ECO:0000313" key="6">
    <source>
        <dbReference type="Proteomes" id="UP000449969"/>
    </source>
</evidence>
<dbReference type="AlphaFoldDB" id="A0A844TPR7"/>
<dbReference type="PROSITE" id="PS01124">
    <property type="entry name" value="HTH_ARAC_FAMILY_2"/>
    <property type="match status" value="1"/>
</dbReference>
<feature type="domain" description="HTH araC/xylS-type" evidence="4">
    <location>
        <begin position="1"/>
        <end position="69"/>
    </location>
</feature>
<evidence type="ECO:0000259" key="4">
    <source>
        <dbReference type="PROSITE" id="PS01124"/>
    </source>
</evidence>
<dbReference type="InterPro" id="IPR020449">
    <property type="entry name" value="Tscrpt_reg_AraC-type_HTH"/>
</dbReference>
<name>A0A844TPR7_9BRAD</name>
<keyword evidence="1" id="KW-0805">Transcription regulation</keyword>
<dbReference type="Proteomes" id="UP000449969">
    <property type="component" value="Unassembled WGS sequence"/>
</dbReference>
<keyword evidence="2" id="KW-0238">DNA-binding</keyword>
<dbReference type="GO" id="GO:0003700">
    <property type="term" value="F:DNA-binding transcription factor activity"/>
    <property type="evidence" value="ECO:0007669"/>
    <property type="project" value="InterPro"/>
</dbReference>
<protein>
    <submittedName>
        <fullName evidence="5">Helix-turn-helix domain-containing protein</fullName>
    </submittedName>
</protein>
<keyword evidence="6" id="KW-1185">Reference proteome</keyword>
<dbReference type="PROSITE" id="PS00041">
    <property type="entry name" value="HTH_ARAC_FAMILY_1"/>
    <property type="match status" value="1"/>
</dbReference>
<dbReference type="PANTHER" id="PTHR46796:SF6">
    <property type="entry name" value="ARAC SUBFAMILY"/>
    <property type="match status" value="1"/>
</dbReference>
<dbReference type="InterPro" id="IPR050204">
    <property type="entry name" value="AraC_XylS_family_regulators"/>
</dbReference>
<dbReference type="PANTHER" id="PTHR46796">
    <property type="entry name" value="HTH-TYPE TRANSCRIPTIONAL ACTIVATOR RHAS-RELATED"/>
    <property type="match status" value="1"/>
</dbReference>
<dbReference type="GO" id="GO:0043565">
    <property type="term" value="F:sequence-specific DNA binding"/>
    <property type="evidence" value="ECO:0007669"/>
    <property type="project" value="InterPro"/>
</dbReference>
<reference evidence="5 6" key="1">
    <citation type="submission" date="2019-12" db="EMBL/GenBank/DDBJ databases">
        <title>Draft genome sequences Bradyrhizobium cajani AMBPC1010, Bradyrhizobium pachyrhizi AMBPC1040 and Bradyrhizobium yuanmingense ALSPC3051, three plant growth promoting strains isolated from nodules of Cajanus cajan L. in Dominican Republic.</title>
        <authorList>
            <person name="Flores-Felix J.D."/>
            <person name="Araujo J."/>
            <person name="Diaz-Alcantara C."/>
            <person name="Gonzalez-Andres F."/>
            <person name="Velazquez E."/>
        </authorList>
    </citation>
    <scope>NUCLEOTIDE SEQUENCE [LARGE SCALE GENOMIC DNA]</scope>
    <source>
        <strain evidence="5 6">1010</strain>
    </source>
</reference>
<accession>A0A844TPR7</accession>
<comment type="caution">
    <text evidence="5">The sequence shown here is derived from an EMBL/GenBank/DDBJ whole genome shotgun (WGS) entry which is preliminary data.</text>
</comment>
<dbReference type="OrthoDB" id="9806208at2"/>
<sequence length="77" mass="8850">ELFHEHGQHISDWIWQRRLETAAKRLADPGCRHLSLGTLAYGCGFASQAHFSRRFKDKYGMAPSEFRHLADRAIAKP</sequence>
<proteinExistence type="predicted"/>
<dbReference type="InterPro" id="IPR018060">
    <property type="entry name" value="HTH_AraC"/>
</dbReference>
<dbReference type="SUPFAM" id="SSF46689">
    <property type="entry name" value="Homeodomain-like"/>
    <property type="match status" value="1"/>
</dbReference>